<feature type="chain" id="PRO_5041298740" evidence="1">
    <location>
        <begin position="27"/>
        <end position="323"/>
    </location>
</feature>
<feature type="signal peptide" evidence="1">
    <location>
        <begin position="1"/>
        <end position="26"/>
    </location>
</feature>
<evidence type="ECO:0000313" key="2">
    <source>
        <dbReference type="EMBL" id="KAJ9614277.1"/>
    </source>
</evidence>
<accession>A0AA38XIV6</accession>
<evidence type="ECO:0000313" key="3">
    <source>
        <dbReference type="Proteomes" id="UP001172673"/>
    </source>
</evidence>
<dbReference type="GO" id="GO:0008237">
    <property type="term" value="F:metallopeptidase activity"/>
    <property type="evidence" value="ECO:0007669"/>
    <property type="project" value="InterPro"/>
</dbReference>
<dbReference type="InterPro" id="IPR024079">
    <property type="entry name" value="MetalloPept_cat_dom_sf"/>
</dbReference>
<keyword evidence="3" id="KW-1185">Reference proteome</keyword>
<keyword evidence="1" id="KW-0732">Signal</keyword>
<dbReference type="Proteomes" id="UP001172673">
    <property type="component" value="Unassembled WGS sequence"/>
</dbReference>
<dbReference type="AlphaFoldDB" id="A0AA38XIV6"/>
<gene>
    <name evidence="2" type="ORF">H2200_002413</name>
</gene>
<organism evidence="2 3">
    <name type="scientific">Cladophialophora chaetospira</name>
    <dbReference type="NCBI Taxonomy" id="386627"/>
    <lineage>
        <taxon>Eukaryota</taxon>
        <taxon>Fungi</taxon>
        <taxon>Dikarya</taxon>
        <taxon>Ascomycota</taxon>
        <taxon>Pezizomycotina</taxon>
        <taxon>Eurotiomycetes</taxon>
        <taxon>Chaetothyriomycetidae</taxon>
        <taxon>Chaetothyriales</taxon>
        <taxon>Herpotrichiellaceae</taxon>
        <taxon>Cladophialophora</taxon>
    </lineage>
</organism>
<evidence type="ECO:0000256" key="1">
    <source>
        <dbReference type="SAM" id="SignalP"/>
    </source>
</evidence>
<proteinExistence type="predicted"/>
<name>A0AA38XIV6_9EURO</name>
<dbReference type="EMBL" id="JAPDRK010000003">
    <property type="protein sequence ID" value="KAJ9614277.1"/>
    <property type="molecule type" value="Genomic_DNA"/>
</dbReference>
<protein>
    <submittedName>
        <fullName evidence="2">Uncharacterized protein</fullName>
    </submittedName>
</protein>
<sequence>MTSMRLFNGLWLLFVLLSTYSHWSNAALPHFEPSMTPQEAALVSSAFFDGIGLARTAAVLFGCSARDPYFNRYFAEADSAFVKHMFRTLAAVPLDFDATGVDINDLLAYLQGLSADTLNDNFDQLSISYGTHPAVPQQARQDNGLDCTIDPELTGFMWRSAPDPTNYLSLCPLIFTTFYSISDTLHPPPTLNGVPGLTCDGLGDHETDYMETPGLTVLHELMHWPALFRNVPDYATKIRPTRPGQLPLIGDYSNPGGNPSNGYGPFRTHLVRDLPDVNGFSESLNNADNYAWYATLKMWSFYCDGKYFGPATSDADFRRREPP</sequence>
<reference evidence="2" key="1">
    <citation type="submission" date="2022-10" db="EMBL/GenBank/DDBJ databases">
        <title>Culturing micro-colonial fungi from biological soil crusts in the Mojave desert and describing Neophaeococcomyces mojavensis, and introducing the new genera and species Taxawa tesnikishii.</title>
        <authorList>
            <person name="Kurbessoian T."/>
            <person name="Stajich J.E."/>
        </authorList>
    </citation>
    <scope>NUCLEOTIDE SEQUENCE</scope>
    <source>
        <strain evidence="2">TK_41</strain>
    </source>
</reference>
<comment type="caution">
    <text evidence="2">The sequence shown here is derived from an EMBL/GenBank/DDBJ whole genome shotgun (WGS) entry which is preliminary data.</text>
</comment>
<dbReference type="Gene3D" id="3.40.390.10">
    <property type="entry name" value="Collagenase (Catalytic Domain)"/>
    <property type="match status" value="1"/>
</dbReference>